<proteinExistence type="predicted"/>
<gene>
    <name evidence="3" type="ORF">PC110_g4126</name>
</gene>
<dbReference type="VEuPathDB" id="FungiDB:PC110_g4126"/>
<dbReference type="PANTHER" id="PTHR31827">
    <property type="entry name" value="EMB|CAB89363.1"/>
    <property type="match status" value="1"/>
</dbReference>
<keyword evidence="4" id="KW-1185">Reference proteome</keyword>
<dbReference type="InterPro" id="IPR011050">
    <property type="entry name" value="Pectin_lyase_fold/virulence"/>
</dbReference>
<feature type="domain" description="WRKY19-like zinc finger" evidence="2">
    <location>
        <begin position="260"/>
        <end position="283"/>
    </location>
</feature>
<feature type="domain" description="WRKY19-like zinc finger" evidence="2">
    <location>
        <begin position="139"/>
        <end position="162"/>
    </location>
</feature>
<dbReference type="EMBL" id="MJFZ01000061">
    <property type="protein sequence ID" value="RAW39677.1"/>
    <property type="molecule type" value="Genomic_DNA"/>
</dbReference>
<evidence type="ECO:0000313" key="3">
    <source>
        <dbReference type="EMBL" id="RAW39677.1"/>
    </source>
</evidence>
<dbReference type="Pfam" id="PF24906">
    <property type="entry name" value="Zf_WRKY19"/>
    <property type="match status" value="7"/>
</dbReference>
<protein>
    <recommendedName>
        <fullName evidence="2">WRKY19-like zinc finger domain-containing protein</fullName>
    </recommendedName>
</protein>
<dbReference type="Proteomes" id="UP000251314">
    <property type="component" value="Unassembled WGS sequence"/>
</dbReference>
<name>A0A329SS54_9STRA</name>
<feature type="compositionally biased region" description="Basic and acidic residues" evidence="1">
    <location>
        <begin position="516"/>
        <end position="526"/>
    </location>
</feature>
<feature type="compositionally biased region" description="Polar residues" evidence="1">
    <location>
        <begin position="478"/>
        <end position="490"/>
    </location>
</feature>
<dbReference type="AlphaFoldDB" id="A0A329SS54"/>
<feature type="domain" description="WRKY19-like zinc finger" evidence="2">
    <location>
        <begin position="212"/>
        <end position="235"/>
    </location>
</feature>
<evidence type="ECO:0000313" key="4">
    <source>
        <dbReference type="Proteomes" id="UP000251314"/>
    </source>
</evidence>
<sequence>MVRCLHRLDGCHAHRPPTHTDYCQDDGRASFSNPTATELYSKSKAAGRMKRASNTQPTVHNVDKESTREFPKFSELLHAASHSSEDLDIVDSWSSSSETDDEHEHVEDAEESNTANMCRSLRCSNAARSRGLCPTHGGGTRCRIQGCLKHVVSGGLCVAHGGGRRCRGSPSCSSTAVSRGLCVQHGGGRKCSHEGCKKHVASGGLCRTHGGGRRCQVPDCMSSAQSRGLCYVHGGGGRCQRQGCGSSAKKGGFCIAHGGGHRCQVAGCTSSAVSGDRCRAHGGGRRCAVEGCASSAKTGGRCIAHGGGKRCTVSGCTSSAQRLGLCKAHGGGRRCIVENCVNSAVSRGRCIAHGGGKRCVFEGCTTTARKGGFCFAHGGRSTASIKSKMVSPGSAKSRPWPSADVRSPIPALTLPPRRLLPPINAMLMANRPGILRRSTPIPPIRSPVVSFERQDQGASREVCKRDPGWQFRAADHPQTPTSSSTRSGYSWQRLQETIRRESRVHGITNEDDESAYEDKRACKVEDTNSSVPTTDGGIYWTRSRGPIPS</sequence>
<dbReference type="PANTHER" id="PTHR31827:SF1">
    <property type="entry name" value="EMB|CAB89363.1"/>
    <property type="match status" value="1"/>
</dbReference>
<organism evidence="3 4">
    <name type="scientific">Phytophthora cactorum</name>
    <dbReference type="NCBI Taxonomy" id="29920"/>
    <lineage>
        <taxon>Eukaryota</taxon>
        <taxon>Sar</taxon>
        <taxon>Stramenopiles</taxon>
        <taxon>Oomycota</taxon>
        <taxon>Peronosporomycetes</taxon>
        <taxon>Peronosporales</taxon>
        <taxon>Peronosporaceae</taxon>
        <taxon>Phytophthora</taxon>
    </lineage>
</organism>
<feature type="domain" description="WRKY19-like zinc finger" evidence="2">
    <location>
        <begin position="332"/>
        <end position="355"/>
    </location>
</feature>
<accession>A0A329SS54</accession>
<evidence type="ECO:0000259" key="2">
    <source>
        <dbReference type="Pfam" id="PF24906"/>
    </source>
</evidence>
<dbReference type="STRING" id="29920.A0A329SS54"/>
<feature type="domain" description="WRKY19-like zinc finger" evidence="2">
    <location>
        <begin position="356"/>
        <end position="379"/>
    </location>
</feature>
<feature type="region of interest" description="Disordered" evidence="1">
    <location>
        <begin position="44"/>
        <end position="67"/>
    </location>
</feature>
<feature type="region of interest" description="Disordered" evidence="1">
    <location>
        <begin position="502"/>
        <end position="549"/>
    </location>
</feature>
<feature type="domain" description="WRKY19-like zinc finger" evidence="2">
    <location>
        <begin position="308"/>
        <end position="331"/>
    </location>
</feature>
<dbReference type="InterPro" id="IPR056866">
    <property type="entry name" value="Znf_WRKY19"/>
</dbReference>
<dbReference type="OrthoDB" id="77038at2759"/>
<feature type="region of interest" description="Disordered" evidence="1">
    <location>
        <begin position="87"/>
        <end position="112"/>
    </location>
</feature>
<comment type="caution">
    <text evidence="3">The sequence shown here is derived from an EMBL/GenBank/DDBJ whole genome shotgun (WGS) entry which is preliminary data.</text>
</comment>
<feature type="domain" description="WRKY19-like zinc finger" evidence="2">
    <location>
        <begin position="284"/>
        <end position="307"/>
    </location>
</feature>
<evidence type="ECO:0000256" key="1">
    <source>
        <dbReference type="SAM" id="MobiDB-lite"/>
    </source>
</evidence>
<dbReference type="SUPFAM" id="SSF51126">
    <property type="entry name" value="Pectin lyase-like"/>
    <property type="match status" value="1"/>
</dbReference>
<feature type="region of interest" description="Disordered" evidence="1">
    <location>
        <begin position="471"/>
        <end position="490"/>
    </location>
</feature>
<reference evidence="3 4" key="1">
    <citation type="submission" date="2018-01" db="EMBL/GenBank/DDBJ databases">
        <title>Draft genome of the strawberry crown rot pathogen Phytophthora cactorum.</title>
        <authorList>
            <person name="Armitage A.D."/>
            <person name="Lysoe E."/>
            <person name="Nellist C.F."/>
            <person name="Harrison R.J."/>
            <person name="Brurberg M.B."/>
        </authorList>
    </citation>
    <scope>NUCLEOTIDE SEQUENCE [LARGE SCALE GENOMIC DNA]</scope>
    <source>
        <strain evidence="3 4">10300</strain>
    </source>
</reference>